<dbReference type="NCBIfam" id="TIGR04505">
    <property type="entry name" value="PtsS_plasma"/>
    <property type="match status" value="1"/>
</dbReference>
<dbReference type="PATRIC" id="fig|273035.7.peg.360"/>
<dbReference type="InterPro" id="IPR030980">
    <property type="entry name" value="PtsS_plasma"/>
</dbReference>
<evidence type="ECO:0000313" key="4">
    <source>
        <dbReference type="EMBL" id="ALA97222.1"/>
    </source>
</evidence>
<reference evidence="4 5" key="1">
    <citation type="journal article" date="2015" name="Genome Announc.">
        <title>Complete Genome Sequence of Spiroplasma kunkelii Strain CR2-3x, Causal Agent of Corn Stunt Disease in Zea mays L.</title>
        <authorList>
            <person name="Davis R.E."/>
            <person name="Shao J."/>
            <person name="Dally E.L."/>
            <person name="Zhao Y."/>
            <person name="Gasparich G.E."/>
            <person name="Gaynor B.J."/>
            <person name="Athey J.C."/>
            <person name="Harrison N.A."/>
            <person name="Donofrio N."/>
        </authorList>
    </citation>
    <scope>NUCLEOTIDE SEQUENCE [LARGE SCALE GENOMIC DNA]</scope>
    <source>
        <strain evidence="4 5">CR2-3x</strain>
    </source>
</reference>
<feature type="transmembrane region" description="Helical" evidence="2">
    <location>
        <begin position="32"/>
        <end position="52"/>
    </location>
</feature>
<dbReference type="InterPro" id="IPR024370">
    <property type="entry name" value="PBP_domain"/>
</dbReference>
<keyword evidence="5" id="KW-1185">Reference proteome</keyword>
<keyword evidence="1" id="KW-0732">Signal</keyword>
<evidence type="ECO:0000313" key="5">
    <source>
        <dbReference type="Proteomes" id="UP000062963"/>
    </source>
</evidence>
<dbReference type="KEGG" id="skn:SKUN_00304"/>
<gene>
    <name evidence="4" type="ORF">SKUN_00304</name>
</gene>
<evidence type="ECO:0000259" key="3">
    <source>
        <dbReference type="Pfam" id="PF12849"/>
    </source>
</evidence>
<evidence type="ECO:0000256" key="2">
    <source>
        <dbReference type="SAM" id="Phobius"/>
    </source>
</evidence>
<dbReference type="Gene3D" id="3.40.190.10">
    <property type="entry name" value="Periplasmic binding protein-like II"/>
    <property type="match status" value="2"/>
</dbReference>
<feature type="domain" description="PBP" evidence="3">
    <location>
        <begin position="52"/>
        <end position="332"/>
    </location>
</feature>
<dbReference type="AlphaFoldDB" id="A0A0K2JFM2"/>
<evidence type="ECO:0000256" key="1">
    <source>
        <dbReference type="ARBA" id="ARBA00022729"/>
    </source>
</evidence>
<keyword evidence="2" id="KW-0812">Transmembrane</keyword>
<dbReference type="SUPFAM" id="SSF53850">
    <property type="entry name" value="Periplasmic binding protein-like II"/>
    <property type="match status" value="1"/>
</dbReference>
<name>A0A0K2JFM2_SPIKU</name>
<organism evidence="4 5">
    <name type="scientific">Spiroplasma kunkelii CR2-3x</name>
    <dbReference type="NCBI Taxonomy" id="273035"/>
    <lineage>
        <taxon>Bacteria</taxon>
        <taxon>Bacillati</taxon>
        <taxon>Mycoplasmatota</taxon>
        <taxon>Mollicutes</taxon>
        <taxon>Entomoplasmatales</taxon>
        <taxon>Spiroplasmataceae</taxon>
        <taxon>Spiroplasma</taxon>
    </lineage>
</organism>
<keyword evidence="2" id="KW-1133">Transmembrane helix</keyword>
<proteinExistence type="predicted"/>
<dbReference type="OrthoDB" id="396902at2"/>
<dbReference type="InterPro" id="IPR050811">
    <property type="entry name" value="Phosphate_ABC_transporter"/>
</dbReference>
<dbReference type="STRING" id="273035.SKUN_00304"/>
<dbReference type="EMBL" id="CP010899">
    <property type="protein sequence ID" value="ALA97222.1"/>
    <property type="molecule type" value="Genomic_DNA"/>
</dbReference>
<dbReference type="Proteomes" id="UP000062963">
    <property type="component" value="Chromosome"/>
</dbReference>
<dbReference type="Pfam" id="PF12849">
    <property type="entry name" value="PBP_like_2"/>
    <property type="match status" value="1"/>
</dbReference>
<protein>
    <submittedName>
        <fullName evidence="4">ABC-type phosphate transport system substrate-binding protein</fullName>
    </submittedName>
</protein>
<sequence>MKPNESTKAVKEKKEKKHFLKSVVGEISHHKMFTLVGYALVLVISIIIWTIASASNVIVVGGSTSVTQVMANITEQYKRDNKEDILYNSLGSAASLVGVKNGSYAFGFLSKDVNSTPKPGDNRSNVQQLLSDYHTGRFVFARDYIILVYHLPNGCQIKLHQDSLQFQSFFGGEGTELIRKIYTDPNFTWQQAFGSQLVCSSGSNKFYTLTRESGSGTRDFFESAVIKSKKYKTNQVASSNGSMYQAISTTPGSIGYISFSYIKRIISNEDLGSKAIASVISKGTTEPELPYKVINNNYEFNPAYSLTRPFTGIINYQGKQFNNALPFIAWMLNPLPYSKTKPKLRNGKDNPYYDPNFKLSPHDPAYWYMEEGEEPLSIDDFLFRKYNNNTTFAKSGRTTYNEKVAWNFKSDYQSIWDIIVKKFPEKYQAYSEYEYNGMEN</sequence>
<dbReference type="PANTHER" id="PTHR30570">
    <property type="entry name" value="PERIPLASMIC PHOSPHATE BINDING COMPONENT OF PHOSPHATE ABC TRANSPORTER"/>
    <property type="match status" value="1"/>
</dbReference>
<dbReference type="PANTHER" id="PTHR30570:SF1">
    <property type="entry name" value="PHOSPHATE-BINDING PROTEIN PSTS"/>
    <property type="match status" value="1"/>
</dbReference>
<dbReference type="RefSeq" id="WP_053390553.1">
    <property type="nucleotide sequence ID" value="NZ_CP010899.1"/>
</dbReference>
<accession>A0A0K2JFM2</accession>
<keyword evidence="2" id="KW-0472">Membrane</keyword>